<dbReference type="AlphaFoldDB" id="A0A0B6AIR8"/>
<dbReference type="RefSeq" id="WP_034650158.1">
    <property type="nucleotide sequence ID" value="NZ_BCVB01000006.1"/>
</dbReference>
<evidence type="ECO:0000256" key="1">
    <source>
        <dbReference type="SAM" id="SignalP"/>
    </source>
</evidence>
<organism evidence="2 3">
    <name type="scientific">Priestia megaterium (strain ATCC 14581 / DSM 32 / CCUG 1817 / JCM 2506 / NBRC 15308 / NCIMB 9376 / NCTC 10342 / NRRL B-14308 / VKM B-512 / Ford 19)</name>
    <name type="common">Bacillus megaterium</name>
    <dbReference type="NCBI Taxonomy" id="1348623"/>
    <lineage>
        <taxon>Bacteria</taxon>
        <taxon>Bacillati</taxon>
        <taxon>Bacillota</taxon>
        <taxon>Bacilli</taxon>
        <taxon>Bacillales</taxon>
        <taxon>Bacillaceae</taxon>
        <taxon>Priestia</taxon>
    </lineage>
</organism>
<keyword evidence="2" id="KW-0449">Lipoprotein</keyword>
<evidence type="ECO:0000313" key="2">
    <source>
        <dbReference type="EMBL" id="AJI20917.1"/>
    </source>
</evidence>
<proteinExistence type="predicted"/>
<protein>
    <submittedName>
        <fullName evidence="2">Putative lipoprotein</fullName>
    </submittedName>
</protein>
<feature type="signal peptide" evidence="1">
    <location>
        <begin position="1"/>
        <end position="19"/>
    </location>
</feature>
<dbReference type="HOGENOM" id="CLU_122268_1_0_9"/>
<reference evidence="2 3" key="1">
    <citation type="journal article" date="2015" name="Genome Announc.">
        <title>Complete genome sequences for 35 biothreat assay-relevant bacillus species.</title>
        <authorList>
            <person name="Johnson S.L."/>
            <person name="Daligault H.E."/>
            <person name="Davenport K.W."/>
            <person name="Jaissle J."/>
            <person name="Frey K.G."/>
            <person name="Ladner J.T."/>
            <person name="Broomall S.M."/>
            <person name="Bishop-Lilly K.A."/>
            <person name="Bruce D.C."/>
            <person name="Gibbons H.S."/>
            <person name="Coyne S.R."/>
            <person name="Lo C.C."/>
            <person name="Meincke L."/>
            <person name="Munk A.C."/>
            <person name="Koroleva G.I."/>
            <person name="Rosenzweig C.N."/>
            <person name="Palacios G.F."/>
            <person name="Redden C.L."/>
            <person name="Minogue T.D."/>
            <person name="Chain P.S."/>
        </authorList>
    </citation>
    <scope>NUCLEOTIDE SEQUENCE [LARGE SCALE GENOMIC DNA]</scope>
    <source>
        <strain evidence="3">ATCC 14581 / DSM 32 / JCM 2506 / NBRC 15308 / NCIMB 9376 / NCTC 10342 / NRRL B-14308 / VKM B-512</strain>
    </source>
</reference>
<dbReference type="KEGG" id="bmeg:BG04_383"/>
<dbReference type="EMBL" id="CP009920">
    <property type="protein sequence ID" value="AJI20917.1"/>
    <property type="molecule type" value="Genomic_DNA"/>
</dbReference>
<gene>
    <name evidence="2" type="ORF">BG04_383</name>
</gene>
<feature type="chain" id="PRO_5038922875" evidence="1">
    <location>
        <begin position="20"/>
        <end position="194"/>
    </location>
</feature>
<evidence type="ECO:0000313" key="3">
    <source>
        <dbReference type="Proteomes" id="UP000031829"/>
    </source>
</evidence>
<keyword evidence="1" id="KW-0732">Signal</keyword>
<sequence>MKKFMVGTLSAFLAMSLVACSNSASKEESGYSIQKVKVKITDDANLIGKVGIQDSKGKMVDVKPKALYYEFKMKQQGKRKFYQNDKDEIEAKIIPNEDLKKASINTVGVNVFDEGHEKFGTGMGIEEFDYMKKGKVDVHYDLGATVKNKEMPMAPSDQKLKKLQKVARHGKLVITRNNKEIGRYDLETLESVKK</sequence>
<dbReference type="GeneID" id="93643891"/>
<dbReference type="Proteomes" id="UP000031829">
    <property type="component" value="Chromosome"/>
</dbReference>
<accession>A0A0B6AIR8</accession>
<dbReference type="PROSITE" id="PS51257">
    <property type="entry name" value="PROKAR_LIPOPROTEIN"/>
    <property type="match status" value="1"/>
</dbReference>
<name>A0A0B6AIR8_PRIM2</name>